<dbReference type="Proteomes" id="UP000215405">
    <property type="component" value="Unassembled WGS sequence"/>
</dbReference>
<evidence type="ECO:0000256" key="2">
    <source>
        <dbReference type="ARBA" id="ARBA00022989"/>
    </source>
</evidence>
<gene>
    <name evidence="6" type="ORF">B7H23_13865</name>
</gene>
<feature type="transmembrane region" description="Helical" evidence="4">
    <location>
        <begin position="78"/>
        <end position="101"/>
    </location>
</feature>
<feature type="transmembrane region" description="Helical" evidence="4">
    <location>
        <begin position="142"/>
        <end position="162"/>
    </location>
</feature>
<feature type="transmembrane region" description="Helical" evidence="4">
    <location>
        <begin position="284"/>
        <end position="302"/>
    </location>
</feature>
<feature type="transmembrane region" description="Helical" evidence="4">
    <location>
        <begin position="308"/>
        <end position="330"/>
    </location>
</feature>
<dbReference type="InterPro" id="IPR020846">
    <property type="entry name" value="MFS_dom"/>
</dbReference>
<feature type="transmembrane region" description="Helical" evidence="4">
    <location>
        <begin position="168"/>
        <end position="187"/>
    </location>
</feature>
<dbReference type="InterPro" id="IPR050327">
    <property type="entry name" value="Proton-linked_MCT"/>
</dbReference>
<feature type="transmembrane region" description="Helical" evidence="4">
    <location>
        <begin position="371"/>
        <end position="390"/>
    </location>
</feature>
<dbReference type="RefSeq" id="WP_094078046.1">
    <property type="nucleotide sequence ID" value="NZ_NBYO01000003.1"/>
</dbReference>
<protein>
    <submittedName>
        <fullName evidence="6">MFS transporter</fullName>
    </submittedName>
</protein>
<keyword evidence="1 4" id="KW-0812">Transmembrane</keyword>
<proteinExistence type="predicted"/>
<reference evidence="7" key="1">
    <citation type="journal article" date="2017" name="Int. J. Syst. Evol. Microbiol.">
        <title>Notoacmeibacter marinus gen. nov., sp. nov., isolated from the gut of a limpet and proposal of Notoacmeibacteraceae fam. nov. in the order Rhizobiales of the class Alphaproteobacteria.</title>
        <authorList>
            <person name="Huang Z."/>
            <person name="Guo F."/>
            <person name="Lai Q."/>
        </authorList>
    </citation>
    <scope>NUCLEOTIDE SEQUENCE [LARGE SCALE GENOMIC DNA]</scope>
    <source>
        <strain evidence="7">XMTR2A4</strain>
    </source>
</reference>
<dbReference type="Gene3D" id="1.20.1250.20">
    <property type="entry name" value="MFS general substrate transporter like domains"/>
    <property type="match status" value="2"/>
</dbReference>
<evidence type="ECO:0000256" key="4">
    <source>
        <dbReference type="SAM" id="Phobius"/>
    </source>
</evidence>
<feature type="transmembrane region" description="Helical" evidence="4">
    <location>
        <begin position="248"/>
        <end position="272"/>
    </location>
</feature>
<feature type="transmembrane region" description="Helical" evidence="4">
    <location>
        <begin position="107"/>
        <end position="130"/>
    </location>
</feature>
<evidence type="ECO:0000313" key="6">
    <source>
        <dbReference type="EMBL" id="OXS99264.1"/>
    </source>
</evidence>
<dbReference type="Pfam" id="PF07690">
    <property type="entry name" value="MFS_1"/>
    <property type="match status" value="1"/>
</dbReference>
<dbReference type="EMBL" id="NBYO01000003">
    <property type="protein sequence ID" value="OXS99264.1"/>
    <property type="molecule type" value="Genomic_DNA"/>
</dbReference>
<evidence type="ECO:0000259" key="5">
    <source>
        <dbReference type="PROSITE" id="PS50850"/>
    </source>
</evidence>
<organism evidence="6 7">
    <name type="scientific">Notoacmeibacter marinus</name>
    <dbReference type="NCBI Taxonomy" id="1876515"/>
    <lineage>
        <taxon>Bacteria</taxon>
        <taxon>Pseudomonadati</taxon>
        <taxon>Pseudomonadota</taxon>
        <taxon>Alphaproteobacteria</taxon>
        <taxon>Hyphomicrobiales</taxon>
        <taxon>Notoacmeibacteraceae</taxon>
        <taxon>Notoacmeibacter</taxon>
    </lineage>
</organism>
<feature type="transmembrane region" description="Helical" evidence="4">
    <location>
        <begin position="218"/>
        <end position="242"/>
    </location>
</feature>
<dbReference type="GO" id="GO:0022857">
    <property type="term" value="F:transmembrane transporter activity"/>
    <property type="evidence" value="ECO:0007669"/>
    <property type="project" value="InterPro"/>
</dbReference>
<keyword evidence="3 4" id="KW-0472">Membrane</keyword>
<evidence type="ECO:0000313" key="7">
    <source>
        <dbReference type="Proteomes" id="UP000215405"/>
    </source>
</evidence>
<dbReference type="SUPFAM" id="SSF103473">
    <property type="entry name" value="MFS general substrate transporter"/>
    <property type="match status" value="1"/>
</dbReference>
<dbReference type="InterPro" id="IPR036259">
    <property type="entry name" value="MFS_trans_sf"/>
</dbReference>
<evidence type="ECO:0000256" key="3">
    <source>
        <dbReference type="ARBA" id="ARBA00023136"/>
    </source>
</evidence>
<dbReference type="PROSITE" id="PS50850">
    <property type="entry name" value="MFS"/>
    <property type="match status" value="1"/>
</dbReference>
<comment type="caution">
    <text evidence="6">The sequence shown here is derived from an EMBL/GenBank/DDBJ whole genome shotgun (WGS) entry which is preliminary data.</text>
</comment>
<name>A0A231UTK7_9HYPH</name>
<dbReference type="AlphaFoldDB" id="A0A231UTK7"/>
<evidence type="ECO:0000256" key="1">
    <source>
        <dbReference type="ARBA" id="ARBA00022692"/>
    </source>
</evidence>
<sequence>MLHFIRSNARWLAGGFLLSFFSSFGQTYFISLSAGEIRAEYGLTNGQWGGLYMMATLASAVTLLWVGRSVDAWRAGLVGAASLCGLAIACLMMGFGQGIVLLGVTVWLLRLFGQGMCIHVATTAIAKWFVAQRGRALSLTTIGIDCGAAILPLAFVFIMQAAGWRTAWFVAAAMALFVVAPLVGSLLRVDRAPRASDPVSTRPAVRDWTRGEALRDPLFYLLLAGVLIPPFVGTTIAFHQVYLTELRGWSLATFASGYPLFSGATVVSALLCGSLIDRFTALRILPVFLLPLIIGTVTLALGREEWTIFAWMACFGMALGTSGTLLGAVWPEVYGTAHLGAIRSVIVAATVFATAAGPGLTGMLIDQGYDYSMQMMAMALMAAIMMAILVPLSVRLRRRQAAEARAVA</sequence>
<feature type="transmembrane region" description="Helical" evidence="4">
    <location>
        <begin position="342"/>
        <end position="365"/>
    </location>
</feature>
<keyword evidence="2 4" id="KW-1133">Transmembrane helix</keyword>
<feature type="transmembrane region" description="Helical" evidence="4">
    <location>
        <begin position="49"/>
        <end position="66"/>
    </location>
</feature>
<dbReference type="PANTHER" id="PTHR11360:SF308">
    <property type="entry name" value="BLL3089 PROTEIN"/>
    <property type="match status" value="1"/>
</dbReference>
<accession>A0A231UTK7</accession>
<dbReference type="PANTHER" id="PTHR11360">
    <property type="entry name" value="MONOCARBOXYLATE TRANSPORTER"/>
    <property type="match status" value="1"/>
</dbReference>
<keyword evidence="7" id="KW-1185">Reference proteome</keyword>
<feature type="domain" description="Major facilitator superfamily (MFS) profile" evidence="5">
    <location>
        <begin position="11"/>
        <end position="399"/>
    </location>
</feature>
<dbReference type="InterPro" id="IPR011701">
    <property type="entry name" value="MFS"/>
</dbReference>